<name>A0ABT4A5Q9_9BACT</name>
<protein>
    <recommendedName>
        <fullName evidence="4">Lipoprotein</fullName>
    </recommendedName>
</protein>
<evidence type="ECO:0000256" key="1">
    <source>
        <dbReference type="SAM" id="Phobius"/>
    </source>
</evidence>
<evidence type="ECO:0008006" key="4">
    <source>
        <dbReference type="Google" id="ProtNLM"/>
    </source>
</evidence>
<proteinExistence type="predicted"/>
<dbReference type="Proteomes" id="UP001207654">
    <property type="component" value="Unassembled WGS sequence"/>
</dbReference>
<evidence type="ECO:0000313" key="2">
    <source>
        <dbReference type="EMBL" id="MCY1076960.1"/>
    </source>
</evidence>
<accession>A0ABT4A5Q9</accession>
<reference evidence="2 3" key="1">
    <citation type="submission" date="2022-11" db="EMBL/GenBank/DDBJ databases">
        <title>Minimal conservation of predation-associated metabolite biosynthetic gene clusters underscores biosynthetic potential of Myxococcota including descriptions for ten novel species: Archangium lansinium sp. nov., Myxococcus landrumus sp. nov., Nannocystis bai.</title>
        <authorList>
            <person name="Ahearne A."/>
            <person name="Stevens C."/>
            <person name="Phillips K."/>
        </authorList>
    </citation>
    <scope>NUCLEOTIDE SEQUENCE [LARGE SCALE GENOMIC DNA]</scope>
    <source>
        <strain evidence="2 3">MIWBW</strain>
    </source>
</reference>
<evidence type="ECO:0000313" key="3">
    <source>
        <dbReference type="Proteomes" id="UP001207654"/>
    </source>
</evidence>
<keyword evidence="3" id="KW-1185">Reference proteome</keyword>
<sequence>MRLFSVTTAVCVSLLAAACAVGCWYRAEQLRSESDWLLERSKAQATEFAQSFNDTLATQQLETFAKRRVVLERAHLWQRGQELGILFAVAAAACAWVLSLLRRLDGELEEASQELEAAKAAEPVSLGAAIRPSRP</sequence>
<gene>
    <name evidence="2" type="ORF">OV287_20985</name>
</gene>
<dbReference type="PROSITE" id="PS51257">
    <property type="entry name" value="PROKAR_LIPOPROTEIN"/>
    <property type="match status" value="1"/>
</dbReference>
<comment type="caution">
    <text evidence="2">The sequence shown here is derived from an EMBL/GenBank/DDBJ whole genome shotgun (WGS) entry which is preliminary data.</text>
</comment>
<dbReference type="RefSeq" id="WP_267535815.1">
    <property type="nucleotide sequence ID" value="NZ_JAPNKA010000001.1"/>
</dbReference>
<keyword evidence="1" id="KW-0812">Transmembrane</keyword>
<keyword evidence="1" id="KW-0472">Membrane</keyword>
<feature type="transmembrane region" description="Helical" evidence="1">
    <location>
        <begin position="83"/>
        <end position="101"/>
    </location>
</feature>
<dbReference type="EMBL" id="JAPNKA010000001">
    <property type="protein sequence ID" value="MCY1076960.1"/>
    <property type="molecule type" value="Genomic_DNA"/>
</dbReference>
<keyword evidence="1" id="KW-1133">Transmembrane helix</keyword>
<organism evidence="2 3">
    <name type="scientific">Archangium lansingense</name>
    <dbReference type="NCBI Taxonomy" id="2995310"/>
    <lineage>
        <taxon>Bacteria</taxon>
        <taxon>Pseudomonadati</taxon>
        <taxon>Myxococcota</taxon>
        <taxon>Myxococcia</taxon>
        <taxon>Myxococcales</taxon>
        <taxon>Cystobacterineae</taxon>
        <taxon>Archangiaceae</taxon>
        <taxon>Archangium</taxon>
    </lineage>
</organism>